<accession>A0ABU8RGG4</accession>
<evidence type="ECO:0000256" key="1">
    <source>
        <dbReference type="ARBA" id="ARBA00007074"/>
    </source>
</evidence>
<protein>
    <submittedName>
        <fullName evidence="8">Transglycosylase SLT domain-containing protein</fullName>
    </submittedName>
</protein>
<evidence type="ECO:0000256" key="6">
    <source>
        <dbReference type="SAM" id="MobiDB-lite"/>
    </source>
</evidence>
<evidence type="ECO:0000313" key="9">
    <source>
        <dbReference type="Proteomes" id="UP001387100"/>
    </source>
</evidence>
<feature type="compositionally biased region" description="Low complexity" evidence="6">
    <location>
        <begin position="85"/>
        <end position="102"/>
    </location>
</feature>
<dbReference type="InterPro" id="IPR000189">
    <property type="entry name" value="Transglyc_AS"/>
</dbReference>
<dbReference type="EMBL" id="JBBIAA010000001">
    <property type="protein sequence ID" value="MEJ5944059.1"/>
    <property type="molecule type" value="Genomic_DNA"/>
</dbReference>
<dbReference type="Gene3D" id="3.90.1720.10">
    <property type="entry name" value="endopeptidase domain like (from Nostoc punctiforme)"/>
    <property type="match status" value="1"/>
</dbReference>
<evidence type="ECO:0000256" key="3">
    <source>
        <dbReference type="ARBA" id="ARBA00022670"/>
    </source>
</evidence>
<evidence type="ECO:0000256" key="5">
    <source>
        <dbReference type="ARBA" id="ARBA00022807"/>
    </source>
</evidence>
<gene>
    <name evidence="8" type="ORF">WDZ17_01940</name>
</gene>
<keyword evidence="3" id="KW-0645">Protease</keyword>
<dbReference type="Pfam" id="PF00877">
    <property type="entry name" value="NLPC_P60"/>
    <property type="match status" value="1"/>
</dbReference>
<dbReference type="SUPFAM" id="SSF53955">
    <property type="entry name" value="Lysozyme-like"/>
    <property type="match status" value="1"/>
</dbReference>
<dbReference type="SUPFAM" id="SSF54001">
    <property type="entry name" value="Cysteine proteinases"/>
    <property type="match status" value="1"/>
</dbReference>
<dbReference type="InterPro" id="IPR023346">
    <property type="entry name" value="Lysozyme-like_dom_sf"/>
</dbReference>
<comment type="similarity">
    <text evidence="2">Belongs to the transglycosylase Slt family.</text>
</comment>
<dbReference type="InterPro" id="IPR008258">
    <property type="entry name" value="Transglycosylase_SLT_dom_1"/>
</dbReference>
<dbReference type="RefSeq" id="WP_339573449.1">
    <property type="nucleotide sequence ID" value="NZ_JBBIAA010000001.1"/>
</dbReference>
<dbReference type="PROSITE" id="PS51935">
    <property type="entry name" value="NLPC_P60"/>
    <property type="match status" value="1"/>
</dbReference>
<evidence type="ECO:0000313" key="8">
    <source>
        <dbReference type="EMBL" id="MEJ5944059.1"/>
    </source>
</evidence>
<sequence length="382" mass="38252">MSGIAAVQSRLADIQSRLAQLAPPSALPSAAAAAGTSTRTAAGPTGSTAAPSSSSALSSTTTARASSQGFSELLAGLVEGGAAPAAARTGRTTGAAEGARAADGPTGEQLVAAAKDYLGVPYRWGGTDPATGLDCSGLVQRAFKDLGVDVPRVAKDQGRLGEKVPDLAAARPGDLVVMDGGSHIGIYVGGGKMLHAPHRGDVVKISTVWETPTSIRRVLGTEAAQGPGTARASTLDASAARPSSLTGAIRSDVSAAVRRHEPLFAAATQKYDLPAGLLAAVAQQESGGDASAVSPAGARGLMQIMPATARGLGVDPLDPAQAVDGAARLLAQHLRRYDGSVPLALAAYNAGPGAVDRYDGVPPYRETQQYVRKITGALGIAA</sequence>
<reference evidence="8 9" key="1">
    <citation type="journal article" date="2017" name="Int. J. Syst. Evol. Microbiol.">
        <title>Pseudokineococcus basanitobsidens sp. nov., isolated from volcanic rock.</title>
        <authorList>
            <person name="Lee D.W."/>
            <person name="Park M.Y."/>
            <person name="Kim J.J."/>
            <person name="Kim B.S."/>
        </authorList>
    </citation>
    <scope>NUCLEOTIDE SEQUENCE [LARGE SCALE GENOMIC DNA]</scope>
    <source>
        <strain evidence="8 9">DSM 103726</strain>
    </source>
</reference>
<feature type="region of interest" description="Disordered" evidence="6">
    <location>
        <begin position="85"/>
        <end position="105"/>
    </location>
</feature>
<evidence type="ECO:0000259" key="7">
    <source>
        <dbReference type="PROSITE" id="PS51935"/>
    </source>
</evidence>
<proteinExistence type="inferred from homology"/>
<name>A0ABU8RGG4_9ACTN</name>
<dbReference type="PANTHER" id="PTHR37423">
    <property type="entry name" value="SOLUBLE LYTIC MUREIN TRANSGLYCOSYLASE-RELATED"/>
    <property type="match status" value="1"/>
</dbReference>
<keyword evidence="5" id="KW-0788">Thiol protease</keyword>
<dbReference type="CDD" id="cd00254">
    <property type="entry name" value="LT-like"/>
    <property type="match status" value="1"/>
</dbReference>
<dbReference type="PANTHER" id="PTHR37423:SF2">
    <property type="entry name" value="MEMBRANE-BOUND LYTIC MUREIN TRANSGLYCOSYLASE C"/>
    <property type="match status" value="1"/>
</dbReference>
<comment type="caution">
    <text evidence="8">The sequence shown here is derived from an EMBL/GenBank/DDBJ whole genome shotgun (WGS) entry which is preliminary data.</text>
</comment>
<evidence type="ECO:0000256" key="2">
    <source>
        <dbReference type="ARBA" id="ARBA00007734"/>
    </source>
</evidence>
<dbReference type="PROSITE" id="PS00922">
    <property type="entry name" value="TRANSGLYCOSYLASE"/>
    <property type="match status" value="1"/>
</dbReference>
<dbReference type="InterPro" id="IPR038765">
    <property type="entry name" value="Papain-like_cys_pep_sf"/>
</dbReference>
<organism evidence="8 9">
    <name type="scientific">Pseudokineococcus basanitobsidens</name>
    <dbReference type="NCBI Taxonomy" id="1926649"/>
    <lineage>
        <taxon>Bacteria</taxon>
        <taxon>Bacillati</taxon>
        <taxon>Actinomycetota</taxon>
        <taxon>Actinomycetes</taxon>
        <taxon>Kineosporiales</taxon>
        <taxon>Kineosporiaceae</taxon>
        <taxon>Pseudokineococcus</taxon>
    </lineage>
</organism>
<keyword evidence="4" id="KW-0378">Hydrolase</keyword>
<feature type="domain" description="NlpC/P60" evidence="7">
    <location>
        <begin position="104"/>
        <end position="225"/>
    </location>
</feature>
<dbReference type="Pfam" id="PF01464">
    <property type="entry name" value="SLT"/>
    <property type="match status" value="1"/>
</dbReference>
<feature type="region of interest" description="Disordered" evidence="6">
    <location>
        <begin position="30"/>
        <end position="61"/>
    </location>
</feature>
<comment type="similarity">
    <text evidence="1">Belongs to the peptidase C40 family.</text>
</comment>
<dbReference type="Gene3D" id="1.10.530.10">
    <property type="match status" value="1"/>
</dbReference>
<dbReference type="InterPro" id="IPR000064">
    <property type="entry name" value="NLP_P60_dom"/>
</dbReference>
<evidence type="ECO:0000256" key="4">
    <source>
        <dbReference type="ARBA" id="ARBA00022801"/>
    </source>
</evidence>
<keyword evidence="9" id="KW-1185">Reference proteome</keyword>
<dbReference type="Proteomes" id="UP001387100">
    <property type="component" value="Unassembled WGS sequence"/>
</dbReference>